<dbReference type="InterPro" id="IPR036390">
    <property type="entry name" value="WH_DNA-bd_sf"/>
</dbReference>
<evidence type="ECO:0000313" key="3">
    <source>
        <dbReference type="Proteomes" id="UP000030746"/>
    </source>
</evidence>
<dbReference type="GO" id="GO:0000981">
    <property type="term" value="F:DNA-binding transcription factor activity, RNA polymerase II-specific"/>
    <property type="evidence" value="ECO:0007669"/>
    <property type="project" value="TreeGrafter"/>
</dbReference>
<evidence type="ECO:0000259" key="1">
    <source>
        <dbReference type="PROSITE" id="PS51507"/>
    </source>
</evidence>
<dbReference type="GO" id="GO:0005634">
    <property type="term" value="C:nucleus"/>
    <property type="evidence" value="ECO:0007669"/>
    <property type="project" value="TreeGrafter"/>
</dbReference>
<name>V3Z2C8_LOTGI</name>
<dbReference type="Pfam" id="PF00605">
    <property type="entry name" value="IRF"/>
    <property type="match status" value="1"/>
</dbReference>
<gene>
    <name evidence="2" type="ORF">LOTGIDRAFT_131646</name>
</gene>
<dbReference type="Gene3D" id="1.10.10.10">
    <property type="entry name" value="Winged helix-like DNA-binding domain superfamily/Winged helix DNA-binding domain"/>
    <property type="match status" value="1"/>
</dbReference>
<organism evidence="2 3">
    <name type="scientific">Lottia gigantea</name>
    <name type="common">Giant owl limpet</name>
    <dbReference type="NCBI Taxonomy" id="225164"/>
    <lineage>
        <taxon>Eukaryota</taxon>
        <taxon>Metazoa</taxon>
        <taxon>Spiralia</taxon>
        <taxon>Lophotrochozoa</taxon>
        <taxon>Mollusca</taxon>
        <taxon>Gastropoda</taxon>
        <taxon>Patellogastropoda</taxon>
        <taxon>Lottioidea</taxon>
        <taxon>Lottiidae</taxon>
        <taxon>Lottia</taxon>
    </lineage>
</organism>
<dbReference type="EMBL" id="KB203412">
    <property type="protein sequence ID" value="ESO84753.1"/>
    <property type="molecule type" value="Genomic_DNA"/>
</dbReference>
<accession>V3Z2C8</accession>
<dbReference type="RefSeq" id="XP_009064554.1">
    <property type="nucleotide sequence ID" value="XM_009066306.1"/>
</dbReference>
<dbReference type="OMA" id="DACIFRA"/>
<dbReference type="KEGG" id="lgi:LOTGIDRAFT_131646"/>
<keyword evidence="3" id="KW-1185">Reference proteome</keyword>
<evidence type="ECO:0000313" key="2">
    <source>
        <dbReference type="EMBL" id="ESO84753.1"/>
    </source>
</evidence>
<dbReference type="GeneID" id="20233206"/>
<dbReference type="PROSITE" id="PS51507">
    <property type="entry name" value="IRF_2"/>
    <property type="match status" value="1"/>
</dbReference>
<dbReference type="PANTHER" id="PTHR11949">
    <property type="entry name" value="INTERFERON REGULATORY FACTOR"/>
    <property type="match status" value="1"/>
</dbReference>
<protein>
    <recommendedName>
        <fullName evidence="1">IRF tryptophan pentad repeat domain-containing protein</fullName>
    </recommendedName>
</protein>
<dbReference type="STRING" id="225164.V3Z2C8"/>
<proteinExistence type="predicted"/>
<dbReference type="PANTHER" id="PTHR11949:SF17">
    <property type="entry name" value="IRF TRYPTOPHAN PENTAD REPEAT DOMAIN-CONTAINING PROTEIN"/>
    <property type="match status" value="1"/>
</dbReference>
<dbReference type="CTD" id="20233206"/>
<dbReference type="AlphaFoldDB" id="V3Z2C8"/>
<dbReference type="GO" id="GO:0000978">
    <property type="term" value="F:RNA polymerase II cis-regulatory region sequence-specific DNA binding"/>
    <property type="evidence" value="ECO:0007669"/>
    <property type="project" value="TreeGrafter"/>
</dbReference>
<dbReference type="GO" id="GO:0002376">
    <property type="term" value="P:immune system process"/>
    <property type="evidence" value="ECO:0007669"/>
    <property type="project" value="TreeGrafter"/>
</dbReference>
<dbReference type="HOGENOM" id="CLU_056386_3_1_1"/>
<dbReference type="InterPro" id="IPR036388">
    <property type="entry name" value="WH-like_DNA-bd_sf"/>
</dbReference>
<dbReference type="CDD" id="cd00103">
    <property type="entry name" value="IRF"/>
    <property type="match status" value="1"/>
</dbReference>
<dbReference type="Proteomes" id="UP000030746">
    <property type="component" value="Unassembled WGS sequence"/>
</dbReference>
<feature type="domain" description="IRF tryptophan pentad repeat" evidence="1">
    <location>
        <begin position="19"/>
        <end position="127"/>
    </location>
</feature>
<reference evidence="2 3" key="1">
    <citation type="journal article" date="2013" name="Nature">
        <title>Insights into bilaterian evolution from three spiralian genomes.</title>
        <authorList>
            <person name="Simakov O."/>
            <person name="Marletaz F."/>
            <person name="Cho S.J."/>
            <person name="Edsinger-Gonzales E."/>
            <person name="Havlak P."/>
            <person name="Hellsten U."/>
            <person name="Kuo D.H."/>
            <person name="Larsson T."/>
            <person name="Lv J."/>
            <person name="Arendt D."/>
            <person name="Savage R."/>
            <person name="Osoegawa K."/>
            <person name="de Jong P."/>
            <person name="Grimwood J."/>
            <person name="Chapman J.A."/>
            <person name="Shapiro H."/>
            <person name="Aerts A."/>
            <person name="Otillar R.P."/>
            <person name="Terry A.Y."/>
            <person name="Boore J.L."/>
            <person name="Grigoriev I.V."/>
            <person name="Lindberg D.R."/>
            <person name="Seaver E.C."/>
            <person name="Weisblat D.A."/>
            <person name="Putnam N.H."/>
            <person name="Rokhsar D.S."/>
        </authorList>
    </citation>
    <scope>NUCLEOTIDE SEQUENCE [LARGE SCALE GENOMIC DNA]</scope>
</reference>
<dbReference type="PRINTS" id="PR00267">
    <property type="entry name" value="INTFRNREGFCT"/>
</dbReference>
<sequence length="136" mass="16145">MVQKLCENANRRAIRPIDREKMRPWLMKRLDKNLIKGLEWIDRKNKIFQVTWRHASHHEYSADSDSSIFKCWAEHTGKFKPGDKCNAKNWKANFRCALNSLKNDIMELKDQSVTKGGNAVRIYQFLDEKYQGRLFV</sequence>
<dbReference type="OrthoDB" id="6538197at2759"/>
<dbReference type="InterPro" id="IPR001346">
    <property type="entry name" value="Interferon_reg_fact_DNA-bd_dom"/>
</dbReference>
<dbReference type="SUPFAM" id="SSF46785">
    <property type="entry name" value="Winged helix' DNA-binding domain"/>
    <property type="match status" value="1"/>
</dbReference>
<dbReference type="SMART" id="SM00348">
    <property type="entry name" value="IRF"/>
    <property type="match status" value="1"/>
</dbReference>